<evidence type="ECO:0000313" key="2">
    <source>
        <dbReference type="EMBL" id="QDU68456.1"/>
    </source>
</evidence>
<evidence type="ECO:0000313" key="3">
    <source>
        <dbReference type="Proteomes" id="UP000316921"/>
    </source>
</evidence>
<dbReference type="InterPro" id="IPR001173">
    <property type="entry name" value="Glyco_trans_2-like"/>
</dbReference>
<dbReference type="KEGG" id="pbap:Pla133_35530"/>
<reference evidence="2 3" key="1">
    <citation type="submission" date="2019-02" db="EMBL/GenBank/DDBJ databases">
        <title>Deep-cultivation of Planctomycetes and their phenomic and genomic characterization uncovers novel biology.</title>
        <authorList>
            <person name="Wiegand S."/>
            <person name="Jogler M."/>
            <person name="Boedeker C."/>
            <person name="Pinto D."/>
            <person name="Vollmers J."/>
            <person name="Rivas-Marin E."/>
            <person name="Kohn T."/>
            <person name="Peeters S.H."/>
            <person name="Heuer A."/>
            <person name="Rast P."/>
            <person name="Oberbeckmann S."/>
            <person name="Bunk B."/>
            <person name="Jeske O."/>
            <person name="Meyerdierks A."/>
            <person name="Storesund J.E."/>
            <person name="Kallscheuer N."/>
            <person name="Luecker S."/>
            <person name="Lage O.M."/>
            <person name="Pohl T."/>
            <person name="Merkel B.J."/>
            <person name="Hornburger P."/>
            <person name="Mueller R.-W."/>
            <person name="Bruemmer F."/>
            <person name="Labrenz M."/>
            <person name="Spormann A.M."/>
            <person name="Op den Camp H."/>
            <person name="Overmann J."/>
            <person name="Amann R."/>
            <person name="Jetten M.S.M."/>
            <person name="Mascher T."/>
            <person name="Medema M.H."/>
            <person name="Devos D.P."/>
            <person name="Kaster A.-K."/>
            <person name="Ovreas L."/>
            <person name="Rohde M."/>
            <person name="Galperin M.Y."/>
            <person name="Jogler C."/>
        </authorList>
    </citation>
    <scope>NUCLEOTIDE SEQUENCE [LARGE SCALE GENOMIC DNA]</scope>
    <source>
        <strain evidence="2 3">Pla133</strain>
    </source>
</reference>
<dbReference type="Gene3D" id="3.90.550.10">
    <property type="entry name" value="Spore Coat Polysaccharide Biosynthesis Protein SpsA, Chain A"/>
    <property type="match status" value="1"/>
</dbReference>
<dbReference type="EC" id="2.4.-.-" evidence="2"/>
<dbReference type="EMBL" id="CP036287">
    <property type="protein sequence ID" value="QDU68456.1"/>
    <property type="molecule type" value="Genomic_DNA"/>
</dbReference>
<keyword evidence="2" id="KW-0808">Transferase</keyword>
<dbReference type="AlphaFoldDB" id="A0A518BNC5"/>
<proteinExistence type="predicted"/>
<dbReference type="Proteomes" id="UP000316921">
    <property type="component" value="Chromosome"/>
</dbReference>
<protein>
    <submittedName>
        <fullName evidence="2">Glycosyltransferase EpsE</fullName>
        <ecNumber evidence="2">2.4.-.-</ecNumber>
    </submittedName>
</protein>
<evidence type="ECO:0000259" key="1">
    <source>
        <dbReference type="Pfam" id="PF00535"/>
    </source>
</evidence>
<dbReference type="SUPFAM" id="SSF53448">
    <property type="entry name" value="Nucleotide-diphospho-sugar transferases"/>
    <property type="match status" value="1"/>
</dbReference>
<keyword evidence="3" id="KW-1185">Reference proteome</keyword>
<dbReference type="PANTHER" id="PTHR22916:SF3">
    <property type="entry name" value="UDP-GLCNAC:BETAGAL BETA-1,3-N-ACETYLGLUCOSAMINYLTRANSFERASE-LIKE PROTEIN 1"/>
    <property type="match status" value="1"/>
</dbReference>
<dbReference type="PANTHER" id="PTHR22916">
    <property type="entry name" value="GLYCOSYLTRANSFERASE"/>
    <property type="match status" value="1"/>
</dbReference>
<dbReference type="GO" id="GO:0016758">
    <property type="term" value="F:hexosyltransferase activity"/>
    <property type="evidence" value="ECO:0007669"/>
    <property type="project" value="UniProtKB-ARBA"/>
</dbReference>
<dbReference type="RefSeq" id="WP_145067474.1">
    <property type="nucleotide sequence ID" value="NZ_CP036287.1"/>
</dbReference>
<accession>A0A518BNC5</accession>
<keyword evidence="2" id="KW-0328">Glycosyltransferase</keyword>
<sequence length="315" mass="35450">MVEASAERPLVSVVMVTYKHEAFIAEAIESVLAQELDDWELVIGEDCSPDGTRAIAERYAAQHPGKIRVLTTDENLGGRRNFARTLEATRGRYLSQLDGDDYFTDPARLAVMVDVLERDDSLAWAYHGVREVDAVGRDLHLDRIGDASRRLNRLDVLRICPAASCGVLHRRPEVWDFPQWWWDSPVGDWALHLLLTGEREIAYVDRFMAAHRNHGGGMWGGDSEVKQVRLRAKIRAAIAPGVPDIPERLLAEAAFTDRYELGRAFERSGRPREACAEYAWCRSAAAQAPAGFKHGRLRARWLRSKLRGLLPTSRG</sequence>
<dbReference type="Pfam" id="PF00535">
    <property type="entry name" value="Glycos_transf_2"/>
    <property type="match status" value="1"/>
</dbReference>
<name>A0A518BNC5_9BACT</name>
<feature type="domain" description="Glycosyltransferase 2-like" evidence="1">
    <location>
        <begin position="12"/>
        <end position="131"/>
    </location>
</feature>
<dbReference type="InterPro" id="IPR029044">
    <property type="entry name" value="Nucleotide-diphossugar_trans"/>
</dbReference>
<organism evidence="2 3">
    <name type="scientific">Engelhardtia mirabilis</name>
    <dbReference type="NCBI Taxonomy" id="2528011"/>
    <lineage>
        <taxon>Bacteria</taxon>
        <taxon>Pseudomonadati</taxon>
        <taxon>Planctomycetota</taxon>
        <taxon>Planctomycetia</taxon>
        <taxon>Planctomycetia incertae sedis</taxon>
        <taxon>Engelhardtia</taxon>
    </lineage>
</organism>
<gene>
    <name evidence="2" type="primary">epsE_3</name>
    <name evidence="2" type="ORF">Pla133_35530</name>
</gene>